<sequence length="109" mass="12240">MFNVSPKRTFTHDVAVLVPIDAGHEEQTLKTTFNFLDTEELKDFDLRTLEGSTAFLNAIVASFHDLVDGDGGPVPYSEELRNRLIRRQYVRSALLSHYGEAVTKAKEGN</sequence>
<comment type="caution">
    <text evidence="1">The sequence shown here is derived from an EMBL/GenBank/DDBJ whole genome shotgun (WGS) entry which is preliminary data.</text>
</comment>
<gene>
    <name evidence="1" type="ORF">HU230_23550</name>
</gene>
<organism evidence="1">
    <name type="scientific">Bradyrhizobium quebecense</name>
    <dbReference type="NCBI Taxonomy" id="2748629"/>
    <lineage>
        <taxon>Bacteria</taxon>
        <taxon>Pseudomonadati</taxon>
        <taxon>Pseudomonadota</taxon>
        <taxon>Alphaproteobacteria</taxon>
        <taxon>Hyphomicrobiales</taxon>
        <taxon>Nitrobacteraceae</taxon>
        <taxon>Bradyrhizobium</taxon>
    </lineage>
</organism>
<reference evidence="1" key="1">
    <citation type="submission" date="2020-06" db="EMBL/GenBank/DDBJ databases">
        <title>Whole Genome Sequence of Bradyrhizobium sp. Strain 66S1MB.</title>
        <authorList>
            <person name="Bromfield E."/>
            <person name="Cloutier S."/>
        </authorList>
    </citation>
    <scope>NUCLEOTIDE SEQUENCE</scope>
    <source>
        <strain evidence="1">66S1MB</strain>
    </source>
</reference>
<dbReference type="AlphaFoldDB" id="A0A973WSN8"/>
<name>A0A973WSN8_9BRAD</name>
<protein>
    <submittedName>
        <fullName evidence="1">Uncharacterized protein</fullName>
    </submittedName>
</protein>
<evidence type="ECO:0000313" key="1">
    <source>
        <dbReference type="EMBL" id="NVL08681.1"/>
    </source>
</evidence>
<dbReference type="RefSeq" id="WP_176532163.1">
    <property type="nucleotide sequence ID" value="NZ_CP088022.1"/>
</dbReference>
<dbReference type="EMBL" id="JABWSX010000001">
    <property type="protein sequence ID" value="NVL08681.1"/>
    <property type="molecule type" value="Genomic_DNA"/>
</dbReference>
<accession>A0A973WSN8</accession>
<proteinExistence type="predicted"/>